<dbReference type="InterPro" id="IPR008201">
    <property type="entry name" value="HepT-like"/>
</dbReference>
<keyword evidence="3" id="KW-0378">Hydrolase</keyword>
<name>A0A1F5K2V4_9BACT</name>
<reference evidence="5 6" key="1">
    <citation type="journal article" date="2016" name="Nat. Commun.">
        <title>Thousands of microbial genomes shed light on interconnected biogeochemical processes in an aquifer system.</title>
        <authorList>
            <person name="Anantharaman K."/>
            <person name="Brown C.T."/>
            <person name="Hug L.A."/>
            <person name="Sharon I."/>
            <person name="Castelle C.J."/>
            <person name="Probst A.J."/>
            <person name="Thomas B.C."/>
            <person name="Singh A."/>
            <person name="Wilkins M.J."/>
            <person name="Karaoz U."/>
            <person name="Brodie E.L."/>
            <person name="Williams K.H."/>
            <person name="Hubbard S.S."/>
            <person name="Banfield J.F."/>
        </authorList>
    </citation>
    <scope>NUCLEOTIDE SEQUENCE [LARGE SCALE GENOMIC DNA]</scope>
</reference>
<evidence type="ECO:0000313" key="5">
    <source>
        <dbReference type="EMBL" id="OGE35199.1"/>
    </source>
</evidence>
<dbReference type="GO" id="GO:0016787">
    <property type="term" value="F:hydrolase activity"/>
    <property type="evidence" value="ECO:0007669"/>
    <property type="project" value="UniProtKB-KW"/>
</dbReference>
<keyword evidence="2" id="KW-0540">Nuclease</keyword>
<dbReference type="Gene3D" id="1.20.120.580">
    <property type="entry name" value="bsu32300-like"/>
    <property type="match status" value="1"/>
</dbReference>
<evidence type="ECO:0000256" key="4">
    <source>
        <dbReference type="ARBA" id="ARBA00024207"/>
    </source>
</evidence>
<sequence length="141" mass="16406">MLVDKTVVEKKLNHLKHGIEKLKAMDFTMERVLEDEDIQDMIDRRMQVAIENCIDIATHLAAAMELPRREYASDIFLLLGKNEIISKKLAEKFIGVVGLRNILVHEYADIDYKLAYSNLDEKLNDLKQFAKEVLEFLEKQN</sequence>
<dbReference type="InterPro" id="IPR052379">
    <property type="entry name" value="Type_VII_TA_RNase"/>
</dbReference>
<dbReference type="EMBL" id="MFDH01000027">
    <property type="protein sequence ID" value="OGE35199.1"/>
    <property type="molecule type" value="Genomic_DNA"/>
</dbReference>
<dbReference type="Proteomes" id="UP000176405">
    <property type="component" value="Unassembled WGS sequence"/>
</dbReference>
<comment type="caution">
    <text evidence="5">The sequence shown here is derived from an EMBL/GenBank/DDBJ whole genome shotgun (WGS) entry which is preliminary data.</text>
</comment>
<dbReference type="InterPro" id="IPR037038">
    <property type="entry name" value="HepT-like_sf"/>
</dbReference>
<dbReference type="GO" id="GO:0110001">
    <property type="term" value="C:toxin-antitoxin complex"/>
    <property type="evidence" value="ECO:0007669"/>
    <property type="project" value="InterPro"/>
</dbReference>
<comment type="similarity">
    <text evidence="4">Belongs to the HepT RNase toxin family.</text>
</comment>
<dbReference type="STRING" id="1797780.A3E45_02860"/>
<evidence type="ECO:0000256" key="2">
    <source>
        <dbReference type="ARBA" id="ARBA00022722"/>
    </source>
</evidence>
<accession>A0A1F5K2V4</accession>
<evidence type="ECO:0000256" key="3">
    <source>
        <dbReference type="ARBA" id="ARBA00022801"/>
    </source>
</evidence>
<gene>
    <name evidence="5" type="ORF">A3E45_02860</name>
</gene>
<proteinExistence type="inferred from homology"/>
<evidence type="ECO:0000256" key="1">
    <source>
        <dbReference type="ARBA" id="ARBA00022649"/>
    </source>
</evidence>
<dbReference type="Pfam" id="PF01934">
    <property type="entry name" value="HepT-like"/>
    <property type="match status" value="1"/>
</dbReference>
<dbReference type="PANTHER" id="PTHR33397">
    <property type="entry name" value="UPF0331 PROTEIN YUTE"/>
    <property type="match status" value="1"/>
</dbReference>
<dbReference type="GO" id="GO:0004540">
    <property type="term" value="F:RNA nuclease activity"/>
    <property type="evidence" value="ECO:0007669"/>
    <property type="project" value="InterPro"/>
</dbReference>
<dbReference type="AlphaFoldDB" id="A0A1F5K2V4"/>
<evidence type="ECO:0008006" key="7">
    <source>
        <dbReference type="Google" id="ProtNLM"/>
    </source>
</evidence>
<keyword evidence="1" id="KW-1277">Toxin-antitoxin system</keyword>
<evidence type="ECO:0000313" key="6">
    <source>
        <dbReference type="Proteomes" id="UP000176405"/>
    </source>
</evidence>
<protein>
    <recommendedName>
        <fullName evidence="7">DUF86 domain-containing protein</fullName>
    </recommendedName>
</protein>
<organism evidence="5 6">
    <name type="scientific">Candidatus Daviesbacteria bacterium RIFCSPHIGHO2_12_FULL_43_11</name>
    <dbReference type="NCBI Taxonomy" id="1797780"/>
    <lineage>
        <taxon>Bacteria</taxon>
        <taxon>Candidatus Daviesiibacteriota</taxon>
    </lineage>
</organism>
<dbReference type="PANTHER" id="PTHR33397:SF5">
    <property type="entry name" value="RNASE YUTE-RELATED"/>
    <property type="match status" value="1"/>
</dbReference>
<dbReference type="NCBIfam" id="NF047751">
    <property type="entry name" value="HepT_toxin"/>
    <property type="match status" value="1"/>
</dbReference>